<reference evidence="1" key="1">
    <citation type="journal article" date="2015" name="Nature">
        <title>Complex archaea that bridge the gap between prokaryotes and eukaryotes.</title>
        <authorList>
            <person name="Spang A."/>
            <person name="Saw J.H."/>
            <person name="Jorgensen S.L."/>
            <person name="Zaremba-Niedzwiedzka K."/>
            <person name="Martijn J."/>
            <person name="Lind A.E."/>
            <person name="van Eijk R."/>
            <person name="Schleper C."/>
            <person name="Guy L."/>
            <person name="Ettema T.J."/>
        </authorList>
    </citation>
    <scope>NUCLEOTIDE SEQUENCE</scope>
</reference>
<protein>
    <submittedName>
        <fullName evidence="1">Uncharacterized protein</fullName>
    </submittedName>
</protein>
<comment type="caution">
    <text evidence="1">The sequence shown here is derived from an EMBL/GenBank/DDBJ whole genome shotgun (WGS) entry which is preliminary data.</text>
</comment>
<dbReference type="AlphaFoldDB" id="A0A0F9W1Q8"/>
<gene>
    <name evidence="1" type="ORF">LCGC14_0017170</name>
</gene>
<proteinExistence type="predicted"/>
<organism evidence="1">
    <name type="scientific">marine sediment metagenome</name>
    <dbReference type="NCBI Taxonomy" id="412755"/>
    <lineage>
        <taxon>unclassified sequences</taxon>
        <taxon>metagenomes</taxon>
        <taxon>ecological metagenomes</taxon>
    </lineage>
</organism>
<dbReference type="EMBL" id="LAZR01000003">
    <property type="protein sequence ID" value="KKO11241.1"/>
    <property type="molecule type" value="Genomic_DNA"/>
</dbReference>
<sequence length="258" mass="29136">MSKQKRTPAYEKLLEEIQQLPLGHERTAKLGKLAAEHDRLWQEVANSTTEEGAQQKLAEALSLNERAAPLFTQSRDPGEFADYLQQQLTTIEMIAMGEDKGPVQVAMRSDFARQVAAEAYGRAVELRESDDSLTVLPEWTDDPIAMLQQLREWCVRSRATATSPKAERRPATHSPTYRSVNWYGETYTFTGNQAACVKTLWEAWGNGTPDIADDHMLDKAGIETKRLRDVFRNHPAWGTMIVQGKTKGTHRLNLPEKI</sequence>
<evidence type="ECO:0000313" key="1">
    <source>
        <dbReference type="EMBL" id="KKO11241.1"/>
    </source>
</evidence>
<accession>A0A0F9W1Q8</accession>
<name>A0A0F9W1Q8_9ZZZZ</name>